<dbReference type="Proteomes" id="UP000735302">
    <property type="component" value="Unassembled WGS sequence"/>
</dbReference>
<evidence type="ECO:0000256" key="2">
    <source>
        <dbReference type="SAM" id="Phobius"/>
    </source>
</evidence>
<reference evidence="3 4" key="1">
    <citation type="journal article" date="2021" name="Elife">
        <title>Chloroplast acquisition without the gene transfer in kleptoplastic sea slugs, Plakobranchus ocellatus.</title>
        <authorList>
            <person name="Maeda T."/>
            <person name="Takahashi S."/>
            <person name="Yoshida T."/>
            <person name="Shimamura S."/>
            <person name="Takaki Y."/>
            <person name="Nagai Y."/>
            <person name="Toyoda A."/>
            <person name="Suzuki Y."/>
            <person name="Arimoto A."/>
            <person name="Ishii H."/>
            <person name="Satoh N."/>
            <person name="Nishiyama T."/>
            <person name="Hasebe M."/>
            <person name="Maruyama T."/>
            <person name="Minagawa J."/>
            <person name="Obokata J."/>
            <person name="Shigenobu S."/>
        </authorList>
    </citation>
    <scope>NUCLEOTIDE SEQUENCE [LARGE SCALE GENOMIC DNA]</scope>
</reference>
<feature type="region of interest" description="Disordered" evidence="1">
    <location>
        <begin position="427"/>
        <end position="505"/>
    </location>
</feature>
<organism evidence="3 4">
    <name type="scientific">Plakobranchus ocellatus</name>
    <dbReference type="NCBI Taxonomy" id="259542"/>
    <lineage>
        <taxon>Eukaryota</taxon>
        <taxon>Metazoa</taxon>
        <taxon>Spiralia</taxon>
        <taxon>Lophotrochozoa</taxon>
        <taxon>Mollusca</taxon>
        <taxon>Gastropoda</taxon>
        <taxon>Heterobranchia</taxon>
        <taxon>Euthyneura</taxon>
        <taxon>Panpulmonata</taxon>
        <taxon>Sacoglossa</taxon>
        <taxon>Placobranchoidea</taxon>
        <taxon>Plakobranchidae</taxon>
        <taxon>Plakobranchus</taxon>
    </lineage>
</organism>
<dbReference type="AlphaFoldDB" id="A0AAV3ZTU5"/>
<keyword evidence="2" id="KW-1133">Transmembrane helix</keyword>
<protein>
    <submittedName>
        <fullName evidence="3">Four-jointed box protein 1</fullName>
    </submittedName>
</protein>
<keyword evidence="2" id="KW-0472">Membrane</keyword>
<sequence>MLKVKLHLLHLCHRTQARNLPLILCASLALLSVLWSIRLMTRSVVSYGLDTELTKAKIPALFTKDLAREPSVFDETVSSNVLSFRSILKAATIADEKVLVPHFIGKTRNVPLQLNREDQRKSMQSSNMTKISQQANIKHLLRMATSNEEVGFPVDSRGFPHTDATILSEQRANTEDHNVNDRVGFKHDRDDSGSMVVDGIYWSSTVEDNIPRGISDEEADRWLAKVHLANVQSIQPASWDRCGRPLNAFVTLRDGSHVCARYRAQRDRLVFGEVLSYWLSRYLGLDCVPPAVLARSGPLLHSSLDLQDLGWQPGRIVALIRWMDRINSRPDAKVLMPREILSAYGSGLPVSATVLSGDHARGRNHGGSQHTHWDNTTGETVLSDRSVPITTINDLNEDINYGSILKPNYMRNNSHIFAKNDTFSMKNSNYRVDNDAKSSRKSNDRNGKGDYDCKLGKHTVENFTSNLTQPQKNVSMVNQSSNSKHRINTGKQRSGRNDNARRETASMRMRSLAQLAQWGNMIIFDYLTGNYDRVASMQDGADRENDPNILKEPIRNLRPSDGGSKLWLIDNECGLLDAYTVLYIGQYANERFVGFHDKMLRTMCVFQRKVVRNLEHLHQQAVPHQALMRYASARDKLLQEMEPDESFDLFRNKFSERLANVVKWIRHCEVTAANR</sequence>
<accession>A0AAV3ZTU5</accession>
<evidence type="ECO:0000313" key="4">
    <source>
        <dbReference type="Proteomes" id="UP000735302"/>
    </source>
</evidence>
<dbReference type="PANTHER" id="PTHR13147">
    <property type="entry name" value="FOUR-JOINTED BOX PROTEIN 1"/>
    <property type="match status" value="1"/>
</dbReference>
<feature type="compositionally biased region" description="Polar residues" evidence="1">
    <location>
        <begin position="461"/>
        <end position="482"/>
    </location>
</feature>
<dbReference type="PANTHER" id="PTHR13147:SF5">
    <property type="entry name" value="FOUR-JOINTED BOX PROTEIN 1"/>
    <property type="match status" value="1"/>
</dbReference>
<evidence type="ECO:0000256" key="1">
    <source>
        <dbReference type="SAM" id="MobiDB-lite"/>
    </source>
</evidence>
<proteinExistence type="predicted"/>
<name>A0AAV3ZTU5_9GAST</name>
<keyword evidence="2" id="KW-0812">Transmembrane</keyword>
<dbReference type="EMBL" id="BLXT01002861">
    <property type="protein sequence ID" value="GFN98758.1"/>
    <property type="molecule type" value="Genomic_DNA"/>
</dbReference>
<feature type="transmembrane region" description="Helical" evidence="2">
    <location>
        <begin position="20"/>
        <end position="37"/>
    </location>
</feature>
<comment type="caution">
    <text evidence="3">The sequence shown here is derived from an EMBL/GenBank/DDBJ whole genome shotgun (WGS) entry which is preliminary data.</text>
</comment>
<keyword evidence="4" id="KW-1185">Reference proteome</keyword>
<gene>
    <name evidence="3" type="ORF">PoB_002526400</name>
</gene>
<feature type="compositionally biased region" description="Basic and acidic residues" evidence="1">
    <location>
        <begin position="432"/>
        <end position="460"/>
    </location>
</feature>
<dbReference type="GO" id="GO:0007267">
    <property type="term" value="P:cell-cell signaling"/>
    <property type="evidence" value="ECO:0007669"/>
    <property type="project" value="TreeGrafter"/>
</dbReference>
<dbReference type="InterPro" id="IPR024868">
    <property type="entry name" value="FJX1/FJ"/>
</dbReference>
<evidence type="ECO:0000313" key="3">
    <source>
        <dbReference type="EMBL" id="GFN98758.1"/>
    </source>
</evidence>
<feature type="compositionally biased region" description="Basic and acidic residues" evidence="1">
    <location>
        <begin position="495"/>
        <end position="505"/>
    </location>
</feature>
<dbReference type="GO" id="GO:0005615">
    <property type="term" value="C:extracellular space"/>
    <property type="evidence" value="ECO:0007669"/>
    <property type="project" value="TreeGrafter"/>
</dbReference>